<organism evidence="1 2">
    <name type="scientific">Mannheimia haemolytica</name>
    <name type="common">Pasteurella haemolytica</name>
    <dbReference type="NCBI Taxonomy" id="75985"/>
    <lineage>
        <taxon>Bacteria</taxon>
        <taxon>Pseudomonadati</taxon>
        <taxon>Pseudomonadota</taxon>
        <taxon>Gammaproteobacteria</taxon>
        <taxon>Pasteurellales</taxon>
        <taxon>Pasteurellaceae</taxon>
        <taxon>Mannheimia</taxon>
    </lineage>
</organism>
<evidence type="ECO:0000313" key="2">
    <source>
        <dbReference type="Proteomes" id="UP000254031"/>
    </source>
</evidence>
<dbReference type="AlphaFoldDB" id="A0A378NFV1"/>
<dbReference type="InterPro" id="IPR038666">
    <property type="entry name" value="SSP1_head-tail_sf"/>
</dbReference>
<sequence>MNIGKLRHRIIIQTQRNRPSEYGAVVAEWHDLHTAWAEVKPISGRELNSANQIHSEATMQIWLRYLPNLDHTMRVKFGNRLFEIVTIQNWRELDRSLLLHCKELTNGNTPR</sequence>
<dbReference type="Gene3D" id="2.40.10.270">
    <property type="entry name" value="Bacteriophage SPP1 head-tail adaptor protein"/>
    <property type="match status" value="1"/>
</dbReference>
<dbReference type="NCBIfam" id="TIGR01563">
    <property type="entry name" value="gp16_SPP1"/>
    <property type="match status" value="1"/>
</dbReference>
<dbReference type="EMBL" id="UGPL01000006">
    <property type="protein sequence ID" value="STY67301.1"/>
    <property type="molecule type" value="Genomic_DNA"/>
</dbReference>
<gene>
    <name evidence="1" type="ORF">NCTC9380_02653</name>
</gene>
<accession>A0A378NFV1</accession>
<dbReference type="Pfam" id="PF05521">
    <property type="entry name" value="Phage_HCP"/>
    <property type="match status" value="1"/>
</dbReference>
<proteinExistence type="predicted"/>
<dbReference type="Proteomes" id="UP000254031">
    <property type="component" value="Unassembled WGS sequence"/>
</dbReference>
<name>A0A378NFV1_MANHA</name>
<dbReference type="InterPro" id="IPR008767">
    <property type="entry name" value="Phage_SPP1_head-tail_adaptor"/>
</dbReference>
<evidence type="ECO:0000313" key="1">
    <source>
        <dbReference type="EMBL" id="STY67301.1"/>
    </source>
</evidence>
<protein>
    <submittedName>
        <fullName evidence="1">Bacteriophage head-tail adaptor</fullName>
    </submittedName>
</protein>
<reference evidence="1 2" key="1">
    <citation type="submission" date="2018-06" db="EMBL/GenBank/DDBJ databases">
        <authorList>
            <consortium name="Pathogen Informatics"/>
            <person name="Doyle S."/>
        </authorList>
    </citation>
    <scope>NUCLEOTIDE SEQUENCE [LARGE SCALE GENOMIC DNA]</scope>
    <source>
        <strain evidence="1 2">NCTC9380</strain>
    </source>
</reference>
<dbReference type="RefSeq" id="WP_006252748.1">
    <property type="nucleotide sequence ID" value="NZ_CP097337.1"/>
</dbReference>